<keyword evidence="2" id="KW-1185">Reference proteome</keyword>
<evidence type="ECO:0000313" key="1">
    <source>
        <dbReference type="EMBL" id="SEH73956.1"/>
    </source>
</evidence>
<gene>
    <name evidence="1" type="ORF">PYTT_0360</name>
</gene>
<proteinExistence type="predicted"/>
<dbReference type="RefSeq" id="WP_156850309.1">
    <property type="nucleotide sequence ID" value="NZ_JACVVN010000002.1"/>
</dbReference>
<evidence type="ECO:0000313" key="2">
    <source>
        <dbReference type="Proteomes" id="UP000176204"/>
    </source>
</evidence>
<dbReference type="STRING" id="1679444.PYTT_0360"/>
<reference evidence="2" key="1">
    <citation type="submission" date="2016-09" db="EMBL/GenBank/DDBJ databases">
        <authorList>
            <person name="Koehorst J."/>
        </authorList>
    </citation>
    <scope>NUCLEOTIDE SEQUENCE [LARGE SCALE GENOMIC DNA]</scope>
</reference>
<dbReference type="Proteomes" id="UP000176204">
    <property type="component" value="Chromosome I"/>
</dbReference>
<dbReference type="OrthoDB" id="5638364at2"/>
<accession>A0A1H6KEK4</accession>
<dbReference type="AlphaFoldDB" id="A0A1H6KEK4"/>
<dbReference type="KEGG" id="agl:PYTT_0360"/>
<name>A0A1H6KEK4_9BACT</name>
<organism evidence="1 2">
    <name type="scientific">Akkermansia glycaniphila</name>
    <dbReference type="NCBI Taxonomy" id="1679444"/>
    <lineage>
        <taxon>Bacteria</taxon>
        <taxon>Pseudomonadati</taxon>
        <taxon>Verrucomicrobiota</taxon>
        <taxon>Verrucomicrobiia</taxon>
        <taxon>Verrucomicrobiales</taxon>
        <taxon>Akkermansiaceae</taxon>
        <taxon>Akkermansia</taxon>
    </lineage>
</organism>
<dbReference type="EMBL" id="LT629973">
    <property type="protein sequence ID" value="SEH73956.1"/>
    <property type="molecule type" value="Genomic_DNA"/>
</dbReference>
<sequence>MNKPSLQLNDQEMRDLAEMAAMVLALFGTATPENQQARVEQWHKLCVKILGTAKATPSIAPDMEMNPDCGYYFFKRPYLEKAFFEDCLDEFRDSIFWSELVTRLAEQSLMETVGEDTFSRLTEDQRRTRCASMEKALWNECMSHGIDRLVFMLPPEES</sequence>
<protein>
    <submittedName>
        <fullName evidence="1">Uncharacterized protein</fullName>
    </submittedName>
</protein>